<sequence>MTTETPACAVVMHVDDVAAICTIDRIEPAPWLLNLPVQHPDRVLVETKCLVARSYLLGDVDGPYDDHECEAAARILIDEELPAAPPLRRPKRRRRRG</sequence>
<gene>
    <name evidence="1" type="ORF">UFOPK3564_00096</name>
</gene>
<protein>
    <submittedName>
        <fullName evidence="1">Unannotated protein</fullName>
    </submittedName>
</protein>
<name>A0A6J7FAI3_9ZZZZ</name>
<organism evidence="1">
    <name type="scientific">freshwater metagenome</name>
    <dbReference type="NCBI Taxonomy" id="449393"/>
    <lineage>
        <taxon>unclassified sequences</taxon>
        <taxon>metagenomes</taxon>
        <taxon>ecological metagenomes</taxon>
    </lineage>
</organism>
<accession>A0A6J7FAI3</accession>
<evidence type="ECO:0000313" key="1">
    <source>
        <dbReference type="EMBL" id="CAB4892446.1"/>
    </source>
</evidence>
<proteinExistence type="predicted"/>
<dbReference type="EMBL" id="CAFBMK010000003">
    <property type="protein sequence ID" value="CAB4892446.1"/>
    <property type="molecule type" value="Genomic_DNA"/>
</dbReference>
<dbReference type="AlphaFoldDB" id="A0A6J7FAI3"/>
<reference evidence="1" key="1">
    <citation type="submission" date="2020-05" db="EMBL/GenBank/DDBJ databases">
        <authorList>
            <person name="Chiriac C."/>
            <person name="Salcher M."/>
            <person name="Ghai R."/>
            <person name="Kavagutti S V."/>
        </authorList>
    </citation>
    <scope>NUCLEOTIDE SEQUENCE</scope>
</reference>